<keyword evidence="4" id="KW-0812">Transmembrane</keyword>
<dbReference type="CDD" id="cd06170">
    <property type="entry name" value="LuxR_C_like"/>
    <property type="match status" value="1"/>
</dbReference>
<evidence type="ECO:0000313" key="6">
    <source>
        <dbReference type="EMBL" id="WXK48986.1"/>
    </source>
</evidence>
<proteinExistence type="predicted"/>
<feature type="transmembrane region" description="Helical" evidence="4">
    <location>
        <begin position="26"/>
        <end position="48"/>
    </location>
</feature>
<keyword evidence="1" id="KW-0805">Transcription regulation</keyword>
<dbReference type="RefSeq" id="WP_338839671.1">
    <property type="nucleotide sequence ID" value="NZ_CP147988.1"/>
</dbReference>
<dbReference type="Gene3D" id="1.10.10.10">
    <property type="entry name" value="Winged helix-like DNA-binding domain superfamily/Winged helix DNA-binding domain"/>
    <property type="match status" value="1"/>
</dbReference>
<name>A0ABZ2Q816_9FLAO</name>
<dbReference type="PROSITE" id="PS00622">
    <property type="entry name" value="HTH_LUXR_1"/>
    <property type="match status" value="1"/>
</dbReference>
<dbReference type="InterPro" id="IPR016032">
    <property type="entry name" value="Sig_transdc_resp-reg_C-effctor"/>
</dbReference>
<feature type="domain" description="HTH luxR-type" evidence="5">
    <location>
        <begin position="192"/>
        <end position="257"/>
    </location>
</feature>
<dbReference type="Proteomes" id="UP001447857">
    <property type="component" value="Chromosome"/>
</dbReference>
<evidence type="ECO:0000259" key="5">
    <source>
        <dbReference type="PROSITE" id="PS50043"/>
    </source>
</evidence>
<dbReference type="InterPro" id="IPR000792">
    <property type="entry name" value="Tscrpt_reg_LuxR_C"/>
</dbReference>
<keyword evidence="3" id="KW-0804">Transcription</keyword>
<dbReference type="Gene3D" id="3.30.450.20">
    <property type="entry name" value="PAS domain"/>
    <property type="match status" value="1"/>
</dbReference>
<keyword evidence="2" id="KW-0238">DNA-binding</keyword>
<dbReference type="SUPFAM" id="SSF46894">
    <property type="entry name" value="C-terminal effector domain of the bipartite response regulators"/>
    <property type="match status" value="1"/>
</dbReference>
<dbReference type="SMART" id="SM00421">
    <property type="entry name" value="HTH_LUXR"/>
    <property type="match status" value="1"/>
</dbReference>
<dbReference type="SUPFAM" id="SSF55785">
    <property type="entry name" value="PYP-like sensor domain (PAS domain)"/>
    <property type="match status" value="1"/>
</dbReference>
<dbReference type="PROSITE" id="PS50043">
    <property type="entry name" value="HTH_LUXR_2"/>
    <property type="match status" value="1"/>
</dbReference>
<dbReference type="Pfam" id="PF00196">
    <property type="entry name" value="GerE"/>
    <property type="match status" value="1"/>
</dbReference>
<sequence length="259" mass="30214">METTSIIKLFDVFRSQNKILRPAENINVFAIVDQIAALFAAGSFYYFVFNLITLEFDYVSEGTKPLLGIDPKNFSFIKYLNILHPEDQHQMRYKESTSLNLKLNVIPKQYIKNYKTVYLMRVKDKKGNYKIILHQVKALTISEDGKIQQTIGIHTDITYLKIPFDHKISFLPIDSKLPIYHFEYLNNKYMLATDDSNKFTRRENDIIKLLGQGKRVNEIADILYISKHTVNTHKKNIFKKSNCNNSAELVVKCLREGFM</sequence>
<reference evidence="6 7" key="1">
    <citation type="submission" date="2024-02" db="EMBL/GenBank/DDBJ databases">
        <title>complete genome of Flavobacterium ginsenosidimutans Str. YTB16.</title>
        <authorList>
            <person name="Wang Q."/>
        </authorList>
    </citation>
    <scope>NUCLEOTIDE SEQUENCE [LARGE SCALE GENOMIC DNA]</scope>
    <source>
        <strain evidence="6 7">YTB16</strain>
    </source>
</reference>
<organism evidence="6 7">
    <name type="scientific">Flavobacterium ginsenosidimutans</name>
    <dbReference type="NCBI Taxonomy" id="687844"/>
    <lineage>
        <taxon>Bacteria</taxon>
        <taxon>Pseudomonadati</taxon>
        <taxon>Bacteroidota</taxon>
        <taxon>Flavobacteriia</taxon>
        <taxon>Flavobacteriales</taxon>
        <taxon>Flavobacteriaceae</taxon>
        <taxon>Flavobacterium</taxon>
    </lineage>
</organism>
<accession>A0ABZ2Q816</accession>
<keyword evidence="4" id="KW-0472">Membrane</keyword>
<evidence type="ECO:0000256" key="1">
    <source>
        <dbReference type="ARBA" id="ARBA00023015"/>
    </source>
</evidence>
<gene>
    <name evidence="6" type="ORF">V6624_18355</name>
</gene>
<dbReference type="InterPro" id="IPR035965">
    <property type="entry name" value="PAS-like_dom_sf"/>
</dbReference>
<dbReference type="EMBL" id="CP147988">
    <property type="protein sequence ID" value="WXK48986.1"/>
    <property type="molecule type" value="Genomic_DNA"/>
</dbReference>
<dbReference type="PANTHER" id="PTHR44688:SF16">
    <property type="entry name" value="DNA-BINDING TRANSCRIPTIONAL ACTIVATOR DEVR_DOSR"/>
    <property type="match status" value="1"/>
</dbReference>
<keyword evidence="4" id="KW-1133">Transmembrane helix</keyword>
<protein>
    <submittedName>
        <fullName evidence="6">LuxR C-terminal-related transcriptional regulator</fullName>
    </submittedName>
</protein>
<evidence type="ECO:0000256" key="2">
    <source>
        <dbReference type="ARBA" id="ARBA00023125"/>
    </source>
</evidence>
<keyword evidence="7" id="KW-1185">Reference proteome</keyword>
<dbReference type="PANTHER" id="PTHR44688">
    <property type="entry name" value="DNA-BINDING TRANSCRIPTIONAL ACTIVATOR DEVR_DOSR"/>
    <property type="match status" value="1"/>
</dbReference>
<dbReference type="InterPro" id="IPR036388">
    <property type="entry name" value="WH-like_DNA-bd_sf"/>
</dbReference>
<dbReference type="PRINTS" id="PR00038">
    <property type="entry name" value="HTHLUXR"/>
</dbReference>
<evidence type="ECO:0000256" key="4">
    <source>
        <dbReference type="SAM" id="Phobius"/>
    </source>
</evidence>
<evidence type="ECO:0000313" key="7">
    <source>
        <dbReference type="Proteomes" id="UP001447857"/>
    </source>
</evidence>
<evidence type="ECO:0000256" key="3">
    <source>
        <dbReference type="ARBA" id="ARBA00023163"/>
    </source>
</evidence>